<organism evidence="1">
    <name type="scientific">marine sediment metagenome</name>
    <dbReference type="NCBI Taxonomy" id="412755"/>
    <lineage>
        <taxon>unclassified sequences</taxon>
        <taxon>metagenomes</taxon>
        <taxon>ecological metagenomes</taxon>
    </lineage>
</organism>
<dbReference type="AlphaFoldDB" id="X1N6J5"/>
<proteinExistence type="predicted"/>
<name>X1N6J5_9ZZZZ</name>
<protein>
    <submittedName>
        <fullName evidence="1">Uncharacterized protein</fullName>
    </submittedName>
</protein>
<dbReference type="EMBL" id="BARV01023653">
    <property type="protein sequence ID" value="GAI39213.1"/>
    <property type="molecule type" value="Genomic_DNA"/>
</dbReference>
<evidence type="ECO:0000313" key="1">
    <source>
        <dbReference type="EMBL" id="GAI39213.1"/>
    </source>
</evidence>
<gene>
    <name evidence="1" type="ORF">S06H3_38763</name>
</gene>
<reference evidence="1" key="1">
    <citation type="journal article" date="2014" name="Front. Microbiol.">
        <title>High frequency of phylogenetically diverse reductive dehalogenase-homologous genes in deep subseafloor sedimentary metagenomes.</title>
        <authorList>
            <person name="Kawai M."/>
            <person name="Futagami T."/>
            <person name="Toyoda A."/>
            <person name="Takaki Y."/>
            <person name="Nishi S."/>
            <person name="Hori S."/>
            <person name="Arai W."/>
            <person name="Tsubouchi T."/>
            <person name="Morono Y."/>
            <person name="Uchiyama I."/>
            <person name="Ito T."/>
            <person name="Fujiyama A."/>
            <person name="Inagaki F."/>
            <person name="Takami H."/>
        </authorList>
    </citation>
    <scope>NUCLEOTIDE SEQUENCE</scope>
    <source>
        <strain evidence="1">Expedition CK06-06</strain>
    </source>
</reference>
<sequence>LGGIAPSNFNILATEKLYYNLYSTPGALAFTSYYGVWVWQPTVADKLLTRKTLTPEEKRINEELGISKTVDKGLLPLPRPLQIEREYQVIDEMSYGHILTVTAFPGVIVNTLHPYVGNDEFLVLTKIACDPDVTVLLTIDRDDDSAYVSTINTLPLSLDFDLRCFIPAVKELRLSLLSTAPPVATFNIRYTVLRCKMNNILRARWGLVTKDELPEPSLWDKVKGGIV</sequence>
<comment type="caution">
    <text evidence="1">The sequence shown here is derived from an EMBL/GenBank/DDBJ whole genome shotgun (WGS) entry which is preliminary data.</text>
</comment>
<feature type="non-terminal residue" evidence="1">
    <location>
        <position position="1"/>
    </location>
</feature>
<accession>X1N6J5</accession>